<sequence length="61" mass="6192">MVATDLASDAGTAMALVPKSSFTDNKSSGDQTLYVGGTLTVGATQNAGLYEGTVEVTVSYE</sequence>
<dbReference type="InterPro" id="IPR025514">
    <property type="entry name" value="DUF4402"/>
</dbReference>
<evidence type="ECO:0008006" key="3">
    <source>
        <dbReference type="Google" id="ProtNLM"/>
    </source>
</evidence>
<comment type="caution">
    <text evidence="1">The sequence shown here is derived from an EMBL/GenBank/DDBJ whole genome shotgun (WGS) entry which is preliminary data.</text>
</comment>
<keyword evidence="2" id="KW-1185">Reference proteome</keyword>
<organism evidence="1 2">
    <name type="scientific">Salinimicrobium marinum</name>
    <dbReference type="NCBI Taxonomy" id="680283"/>
    <lineage>
        <taxon>Bacteria</taxon>
        <taxon>Pseudomonadati</taxon>
        <taxon>Bacteroidota</taxon>
        <taxon>Flavobacteriia</taxon>
        <taxon>Flavobacteriales</taxon>
        <taxon>Flavobacteriaceae</taxon>
        <taxon>Salinimicrobium</taxon>
    </lineage>
</organism>
<evidence type="ECO:0000313" key="1">
    <source>
        <dbReference type="EMBL" id="GHA31114.1"/>
    </source>
</evidence>
<dbReference type="EMBL" id="BMXB01000002">
    <property type="protein sequence ID" value="GHA31114.1"/>
    <property type="molecule type" value="Genomic_DNA"/>
</dbReference>
<name>A0A918VWF3_9FLAO</name>
<accession>A0A918VWF3</accession>
<dbReference type="Proteomes" id="UP000610456">
    <property type="component" value="Unassembled WGS sequence"/>
</dbReference>
<evidence type="ECO:0000313" key="2">
    <source>
        <dbReference type="Proteomes" id="UP000610456"/>
    </source>
</evidence>
<gene>
    <name evidence="1" type="ORF">GCM10007103_10820</name>
</gene>
<reference evidence="1" key="2">
    <citation type="submission" date="2020-09" db="EMBL/GenBank/DDBJ databases">
        <authorList>
            <person name="Sun Q."/>
            <person name="Kim S."/>
        </authorList>
    </citation>
    <scope>NUCLEOTIDE SEQUENCE</scope>
    <source>
        <strain evidence="1">KCTC 12719</strain>
    </source>
</reference>
<dbReference type="AlphaFoldDB" id="A0A918VWF3"/>
<proteinExistence type="predicted"/>
<dbReference type="Pfam" id="PF14352">
    <property type="entry name" value="DUF4402"/>
    <property type="match status" value="1"/>
</dbReference>
<reference evidence="1" key="1">
    <citation type="journal article" date="2014" name="Int. J. Syst. Evol. Microbiol.">
        <title>Complete genome sequence of Corynebacterium casei LMG S-19264T (=DSM 44701T), isolated from a smear-ripened cheese.</title>
        <authorList>
            <consortium name="US DOE Joint Genome Institute (JGI-PGF)"/>
            <person name="Walter F."/>
            <person name="Albersmeier A."/>
            <person name="Kalinowski J."/>
            <person name="Ruckert C."/>
        </authorList>
    </citation>
    <scope>NUCLEOTIDE SEQUENCE</scope>
    <source>
        <strain evidence="1">KCTC 12719</strain>
    </source>
</reference>
<protein>
    <recommendedName>
        <fullName evidence="3">DUF4402 domain-containing protein</fullName>
    </recommendedName>
</protein>